<keyword evidence="2" id="KW-1185">Reference proteome</keyword>
<evidence type="ECO:0000313" key="1">
    <source>
        <dbReference type="EMBL" id="MBB4966641.1"/>
    </source>
</evidence>
<dbReference type="AlphaFoldDB" id="A0A7W7T5H0"/>
<proteinExistence type="predicted"/>
<reference evidence="1 2" key="1">
    <citation type="submission" date="2020-08" db="EMBL/GenBank/DDBJ databases">
        <title>Sequencing the genomes of 1000 actinobacteria strains.</title>
        <authorList>
            <person name="Klenk H.-P."/>
        </authorList>
    </citation>
    <scope>NUCLEOTIDE SEQUENCE [LARGE SCALE GENOMIC DNA]</scope>
    <source>
        <strain evidence="1 2">DSM 45084</strain>
    </source>
</reference>
<evidence type="ECO:0000313" key="2">
    <source>
        <dbReference type="Proteomes" id="UP000542674"/>
    </source>
</evidence>
<protein>
    <recommendedName>
        <fullName evidence="3">SMI1/KNR4 family protein</fullName>
    </recommendedName>
</protein>
<evidence type="ECO:0008006" key="3">
    <source>
        <dbReference type="Google" id="ProtNLM"/>
    </source>
</evidence>
<dbReference type="EMBL" id="JACHJS010000001">
    <property type="protein sequence ID" value="MBB4966641.1"/>
    <property type="molecule type" value="Genomic_DNA"/>
</dbReference>
<organism evidence="1 2">
    <name type="scientific">Saccharothrix violaceirubra</name>
    <dbReference type="NCBI Taxonomy" id="413306"/>
    <lineage>
        <taxon>Bacteria</taxon>
        <taxon>Bacillati</taxon>
        <taxon>Actinomycetota</taxon>
        <taxon>Actinomycetes</taxon>
        <taxon>Pseudonocardiales</taxon>
        <taxon>Pseudonocardiaceae</taxon>
        <taxon>Saccharothrix</taxon>
    </lineage>
</organism>
<comment type="caution">
    <text evidence="1">The sequence shown here is derived from an EMBL/GenBank/DDBJ whole genome shotgun (WGS) entry which is preliminary data.</text>
</comment>
<accession>A0A7W7T5H0</accession>
<name>A0A7W7T5H0_9PSEU</name>
<sequence>MIGFPPALAAALDREFDYADGEGVDFEPCREFGDTGRTASWLRRWTEVPLDAADFLVFGQDGTGGCAACRRVRDTDDLEAQPVALFGSEGEVGVVARNLGDFRWLLAGGFGPLEAVEYPDSTMRPDPELREIAVAHSPAPRTAGQVIAAARAEFPDFARLVTG</sequence>
<dbReference type="Proteomes" id="UP000542674">
    <property type="component" value="Unassembled WGS sequence"/>
</dbReference>
<dbReference type="RefSeq" id="WP_184670773.1">
    <property type="nucleotide sequence ID" value="NZ_BAABAI010000022.1"/>
</dbReference>
<gene>
    <name evidence="1" type="ORF">F4559_004000</name>
</gene>